<dbReference type="InterPro" id="IPR006626">
    <property type="entry name" value="PbH1"/>
</dbReference>
<dbReference type="AlphaFoldDB" id="X0S3R9"/>
<evidence type="ECO:0000313" key="4">
    <source>
        <dbReference type="EMBL" id="GAF75669.1"/>
    </source>
</evidence>
<gene>
    <name evidence="4" type="ORF">S01H1_05720</name>
</gene>
<dbReference type="Pfam" id="PF13229">
    <property type="entry name" value="Beta_helix"/>
    <property type="match status" value="1"/>
</dbReference>
<sequence length="461" mass="47329">MDSEEASGMVRRNFLNSVLATYTFAAAAVFLVAGGCGGAGGRFGGARTLYVDKDATAGANDGSSWEDAFLTPQAAMNVARPGSEIWVAEGTYTREGSDMVVLEMKEGVSIYGGFAGTESSRDERDAAAHETILDGEDVCYHVVVGASNAVIDGFTITQGNANGGGSDNEGAGMYDDYGVTNLTVANCTFSNNFSWSDGGGMYVGHKSSVTVKNCIFSSNSTHGDGAGMCNRWTSSSTITNCAFVGNSSDGSGGGMWNSESPTVTNCTFVGNSAVDGGGMSSSWYVSPTLKNCIFVNNSATDRGGGMRNKDSSSPNLINCTFSDNSASYGGGISNMECSSPPLTNCILWGNTAPTGPEIHREEARPSTITYSDIQGCGGSGAGWDSSVGTDGGGNIDADPKFVNAAGGDLHLQASSPCIDAGDGTASPTTDVEGNARYDDPATPNSGLGPPWVDMGAYEYQP</sequence>
<protein>
    <recommendedName>
        <fullName evidence="3">Right handed beta helix domain-containing protein</fullName>
    </recommendedName>
</protein>
<keyword evidence="2" id="KW-0812">Transmembrane</keyword>
<dbReference type="SUPFAM" id="SSF51126">
    <property type="entry name" value="Pectin lyase-like"/>
    <property type="match status" value="1"/>
</dbReference>
<keyword evidence="2" id="KW-1133">Transmembrane helix</keyword>
<dbReference type="PANTHER" id="PTHR11319">
    <property type="entry name" value="G PROTEIN-COUPLED RECEPTOR-RELATED"/>
    <property type="match status" value="1"/>
</dbReference>
<feature type="region of interest" description="Disordered" evidence="1">
    <location>
        <begin position="420"/>
        <end position="461"/>
    </location>
</feature>
<dbReference type="NCBIfam" id="NF041518">
    <property type="entry name" value="choice_anch_Q"/>
    <property type="match status" value="1"/>
</dbReference>
<dbReference type="EMBL" id="BARS01002974">
    <property type="protein sequence ID" value="GAF75669.1"/>
    <property type="molecule type" value="Genomic_DNA"/>
</dbReference>
<evidence type="ECO:0000259" key="3">
    <source>
        <dbReference type="Pfam" id="PF13229"/>
    </source>
</evidence>
<dbReference type="PANTHER" id="PTHR11319:SF35">
    <property type="entry name" value="OUTER MEMBRANE PROTEIN PMPC-RELATED"/>
    <property type="match status" value="1"/>
</dbReference>
<dbReference type="InterPro" id="IPR011050">
    <property type="entry name" value="Pectin_lyase_fold/virulence"/>
</dbReference>
<evidence type="ECO:0000256" key="1">
    <source>
        <dbReference type="SAM" id="MobiDB-lite"/>
    </source>
</evidence>
<reference evidence="4" key="1">
    <citation type="journal article" date="2014" name="Front. Microbiol.">
        <title>High frequency of phylogenetically diverse reductive dehalogenase-homologous genes in deep subseafloor sedimentary metagenomes.</title>
        <authorList>
            <person name="Kawai M."/>
            <person name="Futagami T."/>
            <person name="Toyoda A."/>
            <person name="Takaki Y."/>
            <person name="Nishi S."/>
            <person name="Hori S."/>
            <person name="Arai W."/>
            <person name="Tsubouchi T."/>
            <person name="Morono Y."/>
            <person name="Uchiyama I."/>
            <person name="Ito T."/>
            <person name="Fujiyama A."/>
            <person name="Inagaki F."/>
            <person name="Takami H."/>
        </authorList>
    </citation>
    <scope>NUCLEOTIDE SEQUENCE</scope>
    <source>
        <strain evidence="4">Expedition CK06-06</strain>
    </source>
</reference>
<keyword evidence="2" id="KW-0472">Membrane</keyword>
<evidence type="ECO:0000256" key="2">
    <source>
        <dbReference type="SAM" id="Phobius"/>
    </source>
</evidence>
<organism evidence="4">
    <name type="scientific">marine sediment metagenome</name>
    <dbReference type="NCBI Taxonomy" id="412755"/>
    <lineage>
        <taxon>unclassified sequences</taxon>
        <taxon>metagenomes</taxon>
        <taxon>ecological metagenomes</taxon>
    </lineage>
</organism>
<dbReference type="InterPro" id="IPR012334">
    <property type="entry name" value="Pectin_lyas_fold"/>
</dbReference>
<feature type="transmembrane region" description="Helical" evidence="2">
    <location>
        <begin position="20"/>
        <end position="40"/>
    </location>
</feature>
<proteinExistence type="predicted"/>
<name>X0S3R9_9ZZZZ</name>
<dbReference type="Gene3D" id="2.160.20.10">
    <property type="entry name" value="Single-stranded right-handed beta-helix, Pectin lyase-like"/>
    <property type="match status" value="1"/>
</dbReference>
<comment type="caution">
    <text evidence="4">The sequence shown here is derived from an EMBL/GenBank/DDBJ whole genome shotgun (WGS) entry which is preliminary data.</text>
</comment>
<accession>X0S3R9</accession>
<feature type="domain" description="Right handed beta helix" evidence="3">
    <location>
        <begin position="145"/>
        <end position="279"/>
    </location>
</feature>
<dbReference type="InterPro" id="IPR059226">
    <property type="entry name" value="Choice_anch_Q_dom"/>
</dbReference>
<dbReference type="InterPro" id="IPR039448">
    <property type="entry name" value="Beta_helix"/>
</dbReference>
<dbReference type="SMART" id="SM00710">
    <property type="entry name" value="PbH1"/>
    <property type="match status" value="6"/>
</dbReference>